<dbReference type="InterPro" id="IPR003439">
    <property type="entry name" value="ABC_transporter-like_ATP-bd"/>
</dbReference>
<dbReference type="EMBL" id="FOZW01000015">
    <property type="protein sequence ID" value="SFT21033.1"/>
    <property type="molecule type" value="Genomic_DNA"/>
</dbReference>
<comment type="similarity">
    <text evidence="1">Belongs to the ABC transporter superfamily.</text>
</comment>
<dbReference type="OrthoDB" id="9802264at2"/>
<dbReference type="InterPro" id="IPR003593">
    <property type="entry name" value="AAA+_ATPase"/>
</dbReference>
<sequence length="374" mass="41086">MSEVSLNGITKYYGGYLALPEMNLNIEKGQFVTLLGPSGCGKTTTLRIIAGLETPSAGALHLSERCMFSDKSHENVPPEKRGLGFIFQSYALWPNMTVERNITLALRQAKMPQAEIAERLAQALKKVQLEGLQDRYPSELSGGQQQRVAVARLIAARNGILLMDEPLSNLDAVLRTEMRAELKRLSRELKATTVYVTHDQVEALTMSDMIVVMNDGRIQQAGTPYEIYHHPANLFVAEFIGDPKVNLFDATAERRDGGLRISGAGFGFEMAAHGFGGGAVRVAVRPEHLRIHTSPREGAVEARIDVVQPTGSQTIVSLDMPDQRVTALVAQFRESWPQERVWLDFDPAHAMVFDAASGENILHRAEAPASIAAE</sequence>
<evidence type="ECO:0000256" key="1">
    <source>
        <dbReference type="ARBA" id="ARBA00005417"/>
    </source>
</evidence>
<keyword evidence="7" id="KW-0472">Membrane</keyword>
<dbReference type="Gene3D" id="2.40.50.100">
    <property type="match status" value="1"/>
</dbReference>
<proteinExistence type="inferred from homology"/>
<dbReference type="Gene3D" id="3.40.50.300">
    <property type="entry name" value="P-loop containing nucleotide triphosphate hydrolases"/>
    <property type="match status" value="1"/>
</dbReference>
<evidence type="ECO:0000259" key="8">
    <source>
        <dbReference type="PROSITE" id="PS50893"/>
    </source>
</evidence>
<reference evidence="10" key="1">
    <citation type="submission" date="2016-10" db="EMBL/GenBank/DDBJ databases">
        <authorList>
            <person name="Varghese N."/>
            <person name="Submissions S."/>
        </authorList>
    </citation>
    <scope>NUCLEOTIDE SEQUENCE [LARGE SCALE GENOMIC DNA]</scope>
    <source>
        <strain evidence="10">DSM 26894</strain>
    </source>
</reference>
<dbReference type="PROSITE" id="PS00211">
    <property type="entry name" value="ABC_TRANSPORTER_1"/>
    <property type="match status" value="1"/>
</dbReference>
<name>A0A1I6W4X2_9RHOB</name>
<dbReference type="STRING" id="311180.SAMN04488050_11520"/>
<dbReference type="GO" id="GO:0055052">
    <property type="term" value="C:ATP-binding cassette (ABC) transporter complex, substrate-binding subunit-containing"/>
    <property type="evidence" value="ECO:0007669"/>
    <property type="project" value="TreeGrafter"/>
</dbReference>
<dbReference type="GO" id="GO:0140359">
    <property type="term" value="F:ABC-type transporter activity"/>
    <property type="evidence" value="ECO:0007669"/>
    <property type="project" value="UniProtKB-ARBA"/>
</dbReference>
<evidence type="ECO:0000256" key="3">
    <source>
        <dbReference type="ARBA" id="ARBA00022475"/>
    </source>
</evidence>
<evidence type="ECO:0000256" key="6">
    <source>
        <dbReference type="ARBA" id="ARBA00022967"/>
    </source>
</evidence>
<evidence type="ECO:0000256" key="2">
    <source>
        <dbReference type="ARBA" id="ARBA00022448"/>
    </source>
</evidence>
<evidence type="ECO:0000256" key="4">
    <source>
        <dbReference type="ARBA" id="ARBA00022741"/>
    </source>
</evidence>
<dbReference type="PANTHER" id="PTHR43875">
    <property type="entry name" value="MALTODEXTRIN IMPORT ATP-BINDING PROTEIN MSMX"/>
    <property type="match status" value="1"/>
</dbReference>
<dbReference type="SUPFAM" id="SSF50331">
    <property type="entry name" value="MOP-like"/>
    <property type="match status" value="1"/>
</dbReference>
<dbReference type="InterPro" id="IPR017871">
    <property type="entry name" value="ABC_transporter-like_CS"/>
</dbReference>
<keyword evidence="2" id="KW-0813">Transport</keyword>
<keyword evidence="6" id="KW-1278">Translocase</keyword>
<dbReference type="InterPro" id="IPR008995">
    <property type="entry name" value="Mo/tungstate-bd_C_term_dom"/>
</dbReference>
<keyword evidence="10" id="KW-1185">Reference proteome</keyword>
<evidence type="ECO:0000256" key="7">
    <source>
        <dbReference type="ARBA" id="ARBA00023136"/>
    </source>
</evidence>
<evidence type="ECO:0000256" key="5">
    <source>
        <dbReference type="ARBA" id="ARBA00022840"/>
    </source>
</evidence>
<evidence type="ECO:0000313" key="9">
    <source>
        <dbReference type="EMBL" id="SFT21033.1"/>
    </source>
</evidence>
<dbReference type="PROSITE" id="PS50893">
    <property type="entry name" value="ABC_TRANSPORTER_2"/>
    <property type="match status" value="1"/>
</dbReference>
<dbReference type="FunFam" id="3.40.50.300:FF:000042">
    <property type="entry name" value="Maltose/maltodextrin ABC transporter, ATP-binding protein"/>
    <property type="match status" value="1"/>
</dbReference>
<dbReference type="RefSeq" id="WP_092430269.1">
    <property type="nucleotide sequence ID" value="NZ_FNCL01000018.1"/>
</dbReference>
<protein>
    <submittedName>
        <fullName evidence="9">Carbohydrate ABC transporter ATP-binding protein, CUT1 family</fullName>
    </submittedName>
</protein>
<accession>A0A1I6W4X2</accession>
<dbReference type="AlphaFoldDB" id="A0A1I6W4X2"/>
<dbReference type="PANTHER" id="PTHR43875:SF15">
    <property type="entry name" value="TREHALOSE IMPORT ATP-BINDING PROTEIN SUGC"/>
    <property type="match status" value="1"/>
</dbReference>
<dbReference type="GO" id="GO:0005524">
    <property type="term" value="F:ATP binding"/>
    <property type="evidence" value="ECO:0007669"/>
    <property type="project" value="UniProtKB-KW"/>
</dbReference>
<dbReference type="Proteomes" id="UP000199392">
    <property type="component" value="Unassembled WGS sequence"/>
</dbReference>
<dbReference type="InterPro" id="IPR047641">
    <property type="entry name" value="ABC_transpr_MalK/UgpC-like"/>
</dbReference>
<evidence type="ECO:0000313" key="10">
    <source>
        <dbReference type="Proteomes" id="UP000199392"/>
    </source>
</evidence>
<organism evidence="9 10">
    <name type="scientific">Alloyangia pacifica</name>
    <dbReference type="NCBI Taxonomy" id="311180"/>
    <lineage>
        <taxon>Bacteria</taxon>
        <taxon>Pseudomonadati</taxon>
        <taxon>Pseudomonadota</taxon>
        <taxon>Alphaproteobacteria</taxon>
        <taxon>Rhodobacterales</taxon>
        <taxon>Roseobacteraceae</taxon>
        <taxon>Alloyangia</taxon>
    </lineage>
</organism>
<dbReference type="SMART" id="SM00382">
    <property type="entry name" value="AAA"/>
    <property type="match status" value="1"/>
</dbReference>
<dbReference type="Pfam" id="PF00005">
    <property type="entry name" value="ABC_tran"/>
    <property type="match status" value="1"/>
</dbReference>
<keyword evidence="3" id="KW-1003">Cell membrane</keyword>
<dbReference type="Gene3D" id="2.40.50.140">
    <property type="entry name" value="Nucleic acid-binding proteins"/>
    <property type="match status" value="1"/>
</dbReference>
<dbReference type="InterPro" id="IPR027417">
    <property type="entry name" value="P-loop_NTPase"/>
</dbReference>
<gene>
    <name evidence="9" type="ORF">SAMN04488050_11520</name>
</gene>
<feature type="domain" description="ABC transporter" evidence="8">
    <location>
        <begin position="4"/>
        <end position="240"/>
    </location>
</feature>
<dbReference type="SUPFAM" id="SSF52540">
    <property type="entry name" value="P-loop containing nucleoside triphosphate hydrolases"/>
    <property type="match status" value="1"/>
</dbReference>
<dbReference type="Pfam" id="PF08402">
    <property type="entry name" value="TOBE_2"/>
    <property type="match status" value="1"/>
</dbReference>
<dbReference type="InterPro" id="IPR012340">
    <property type="entry name" value="NA-bd_OB-fold"/>
</dbReference>
<keyword evidence="4" id="KW-0547">Nucleotide-binding</keyword>
<dbReference type="GO" id="GO:0016887">
    <property type="term" value="F:ATP hydrolysis activity"/>
    <property type="evidence" value="ECO:0007669"/>
    <property type="project" value="InterPro"/>
</dbReference>
<dbReference type="InterPro" id="IPR013611">
    <property type="entry name" value="Transp-assoc_OB_typ2"/>
</dbReference>
<keyword evidence="5 9" id="KW-0067">ATP-binding</keyword>